<evidence type="ECO:0000313" key="2">
    <source>
        <dbReference type="EMBL" id="KAJ3259308.1"/>
    </source>
</evidence>
<dbReference type="InterPro" id="IPR013087">
    <property type="entry name" value="Znf_C2H2_type"/>
</dbReference>
<reference evidence="2" key="1">
    <citation type="submission" date="2020-05" db="EMBL/GenBank/DDBJ databases">
        <title>Phylogenomic resolution of chytrid fungi.</title>
        <authorList>
            <person name="Stajich J.E."/>
            <person name="Amses K."/>
            <person name="Simmons R."/>
            <person name="Seto K."/>
            <person name="Myers J."/>
            <person name="Bonds A."/>
            <person name="Quandt C.A."/>
            <person name="Barry K."/>
            <person name="Liu P."/>
            <person name="Grigoriev I."/>
            <person name="Longcore J.E."/>
            <person name="James T.Y."/>
        </authorList>
    </citation>
    <scope>NUCLEOTIDE SEQUENCE</scope>
    <source>
        <strain evidence="2">PLAUS21</strain>
    </source>
</reference>
<dbReference type="AlphaFoldDB" id="A0AAD5UJ58"/>
<keyword evidence="3" id="KW-1185">Reference proteome</keyword>
<gene>
    <name evidence="2" type="ORF">HK103_002506</name>
</gene>
<sequence>MGILKRNTVTNELYDKSQQHPNALKTLCKLSWLVCLDCKTCFKLPTKFEEHEMTCKHSSSKGYIGNISHPESNIDTMKQEPIITIKSTDKNYITEKVVTNDKLGSMELSTILSRYEESSYCTTCPERSLHSHCFVKTENEYPIELTIFFINSLETDFLDGYGPSSVYILKRNNVTGKLFDSNIHTPNYLKTLCKVPWLVCTTCKSSFKLPTKFEEHERQCKNDHGMAVDESEQSLDSIDNGNGILQWSNDIDDSNRVLEKVVYLQRSDHIVNCFNILNAFIQELVDFSMEKSDISKYDTILESILEDHQSMKLNSFVLVKLLADRH</sequence>
<evidence type="ECO:0000313" key="3">
    <source>
        <dbReference type="Proteomes" id="UP001210925"/>
    </source>
</evidence>
<organism evidence="2 3">
    <name type="scientific">Boothiomyces macroporosus</name>
    <dbReference type="NCBI Taxonomy" id="261099"/>
    <lineage>
        <taxon>Eukaryota</taxon>
        <taxon>Fungi</taxon>
        <taxon>Fungi incertae sedis</taxon>
        <taxon>Chytridiomycota</taxon>
        <taxon>Chytridiomycota incertae sedis</taxon>
        <taxon>Chytridiomycetes</taxon>
        <taxon>Rhizophydiales</taxon>
        <taxon>Terramycetaceae</taxon>
        <taxon>Boothiomyces</taxon>
    </lineage>
</organism>
<feature type="domain" description="C2H2-type" evidence="1">
    <location>
        <begin position="35"/>
        <end position="57"/>
    </location>
</feature>
<accession>A0AAD5UJ58</accession>
<comment type="caution">
    <text evidence="2">The sequence shown here is derived from an EMBL/GenBank/DDBJ whole genome shotgun (WGS) entry which is preliminary data.</text>
</comment>
<proteinExistence type="predicted"/>
<dbReference type="EMBL" id="JADGKB010000019">
    <property type="protein sequence ID" value="KAJ3259308.1"/>
    <property type="molecule type" value="Genomic_DNA"/>
</dbReference>
<name>A0AAD5UJ58_9FUNG</name>
<dbReference type="Proteomes" id="UP001210925">
    <property type="component" value="Unassembled WGS sequence"/>
</dbReference>
<protein>
    <recommendedName>
        <fullName evidence="1">C2H2-type domain-containing protein</fullName>
    </recommendedName>
</protein>
<evidence type="ECO:0000259" key="1">
    <source>
        <dbReference type="PROSITE" id="PS00028"/>
    </source>
</evidence>
<dbReference type="PROSITE" id="PS00028">
    <property type="entry name" value="ZINC_FINGER_C2H2_1"/>
    <property type="match status" value="1"/>
</dbReference>